<dbReference type="InterPro" id="IPR050229">
    <property type="entry name" value="GlpE_sulfurtransferase"/>
</dbReference>
<dbReference type="Gene3D" id="3.40.250.10">
    <property type="entry name" value="Rhodanese-like domain"/>
    <property type="match status" value="1"/>
</dbReference>
<dbReference type="SMART" id="SM00450">
    <property type="entry name" value="RHOD"/>
    <property type="match status" value="1"/>
</dbReference>
<dbReference type="InterPro" id="IPR036873">
    <property type="entry name" value="Rhodanese-like_dom_sf"/>
</dbReference>
<gene>
    <name evidence="2" type="ORF">GCM10023189_41920</name>
</gene>
<dbReference type="CDD" id="cd00158">
    <property type="entry name" value="RHOD"/>
    <property type="match status" value="1"/>
</dbReference>
<proteinExistence type="predicted"/>
<feature type="domain" description="Rhodanese" evidence="1">
    <location>
        <begin position="38"/>
        <end position="119"/>
    </location>
</feature>
<sequence>MSKQFTNENSKPMLNFFKSAPKKFESLEGKGFKSLYQQSQNAELLDVRTASEFASGTIPGARNLDITSGELGAALPTLDKNKDYFVFCRSGSRSGMACQLLGEQGFKAYNLAGGVGTWPK</sequence>
<evidence type="ECO:0000313" key="2">
    <source>
        <dbReference type="EMBL" id="GAA4463672.1"/>
    </source>
</evidence>
<name>A0ABP8NCN1_9BACT</name>
<dbReference type="Proteomes" id="UP001501175">
    <property type="component" value="Unassembled WGS sequence"/>
</dbReference>
<protein>
    <recommendedName>
        <fullName evidence="1">Rhodanese domain-containing protein</fullName>
    </recommendedName>
</protein>
<dbReference type="SUPFAM" id="SSF52821">
    <property type="entry name" value="Rhodanese/Cell cycle control phosphatase"/>
    <property type="match status" value="1"/>
</dbReference>
<dbReference type="InterPro" id="IPR001763">
    <property type="entry name" value="Rhodanese-like_dom"/>
</dbReference>
<keyword evidence="3" id="KW-1185">Reference proteome</keyword>
<accession>A0ABP8NCN1</accession>
<dbReference type="PROSITE" id="PS50206">
    <property type="entry name" value="RHODANESE_3"/>
    <property type="match status" value="1"/>
</dbReference>
<dbReference type="PANTHER" id="PTHR43031:SF1">
    <property type="entry name" value="PYRIDINE NUCLEOTIDE-DISULPHIDE OXIDOREDUCTASE"/>
    <property type="match status" value="1"/>
</dbReference>
<evidence type="ECO:0000313" key="3">
    <source>
        <dbReference type="Proteomes" id="UP001501175"/>
    </source>
</evidence>
<dbReference type="PANTHER" id="PTHR43031">
    <property type="entry name" value="FAD-DEPENDENT OXIDOREDUCTASE"/>
    <property type="match status" value="1"/>
</dbReference>
<dbReference type="Pfam" id="PF00581">
    <property type="entry name" value="Rhodanese"/>
    <property type="match status" value="1"/>
</dbReference>
<reference evidence="3" key="1">
    <citation type="journal article" date="2019" name="Int. J. Syst. Evol. Microbiol.">
        <title>The Global Catalogue of Microorganisms (GCM) 10K type strain sequencing project: providing services to taxonomists for standard genome sequencing and annotation.</title>
        <authorList>
            <consortium name="The Broad Institute Genomics Platform"/>
            <consortium name="The Broad Institute Genome Sequencing Center for Infectious Disease"/>
            <person name="Wu L."/>
            <person name="Ma J."/>
        </authorList>
    </citation>
    <scope>NUCLEOTIDE SEQUENCE [LARGE SCALE GENOMIC DNA]</scope>
    <source>
        <strain evidence="3">JCM 17927</strain>
    </source>
</reference>
<evidence type="ECO:0000259" key="1">
    <source>
        <dbReference type="PROSITE" id="PS50206"/>
    </source>
</evidence>
<dbReference type="EMBL" id="BAABHD010000075">
    <property type="protein sequence ID" value="GAA4463672.1"/>
    <property type="molecule type" value="Genomic_DNA"/>
</dbReference>
<comment type="caution">
    <text evidence="2">The sequence shown here is derived from an EMBL/GenBank/DDBJ whole genome shotgun (WGS) entry which is preliminary data.</text>
</comment>
<organism evidence="2 3">
    <name type="scientific">Nibrella saemangeumensis</name>
    <dbReference type="NCBI Taxonomy" id="1084526"/>
    <lineage>
        <taxon>Bacteria</taxon>
        <taxon>Pseudomonadati</taxon>
        <taxon>Bacteroidota</taxon>
        <taxon>Cytophagia</taxon>
        <taxon>Cytophagales</taxon>
        <taxon>Spirosomataceae</taxon>
        <taxon>Nibrella</taxon>
    </lineage>
</organism>